<organism evidence="2 3">
    <name type="scientific">Cupriavidus necator (strain ATCC 43291 / DSM 13513 / CCUG 52238 / LMG 8453 / N-1)</name>
    <name type="common">Ralstonia eutropha</name>
    <dbReference type="NCBI Taxonomy" id="1042878"/>
    <lineage>
        <taxon>Bacteria</taxon>
        <taxon>Pseudomonadati</taxon>
        <taxon>Pseudomonadota</taxon>
        <taxon>Betaproteobacteria</taxon>
        <taxon>Burkholderiales</taxon>
        <taxon>Burkholderiaceae</taxon>
        <taxon>Cupriavidus</taxon>
    </lineage>
</organism>
<feature type="domain" description="HTH luxR-type" evidence="1">
    <location>
        <begin position="324"/>
        <end position="381"/>
    </location>
</feature>
<dbReference type="SMART" id="SM00421">
    <property type="entry name" value="HTH_LUXR"/>
    <property type="match status" value="1"/>
</dbReference>
<name>F8GV19_CUPNN</name>
<dbReference type="GO" id="GO:0006355">
    <property type="term" value="P:regulation of DNA-templated transcription"/>
    <property type="evidence" value="ECO:0007669"/>
    <property type="project" value="InterPro"/>
</dbReference>
<reference evidence="2 3" key="1">
    <citation type="journal article" date="2011" name="J. Bacteriol.">
        <title>Complete genome sequence of the type strain Cupriavidus necator N-1.</title>
        <authorList>
            <person name="Poehlein A."/>
            <person name="Kusian B."/>
            <person name="Friedrich B."/>
            <person name="Daniel R."/>
            <person name="Bowien B."/>
        </authorList>
    </citation>
    <scope>NUCLEOTIDE SEQUENCE [LARGE SCALE GENOMIC DNA]</scope>
    <source>
        <strain evidence="3">ATCC 43291 / DSM 13513 / CCUG 52238 / LMG 8453 / N-1</strain>
        <plasmid evidence="2 3">pBB1</plasmid>
    </source>
</reference>
<proteinExistence type="predicted"/>
<dbReference type="KEGG" id="cnc:CNE_BB1p00110"/>
<gene>
    <name evidence="2" type="ordered locus">CNE_BB1p00110</name>
</gene>
<dbReference type="InterPro" id="IPR000792">
    <property type="entry name" value="Tscrpt_reg_LuxR_C"/>
</dbReference>
<evidence type="ECO:0000259" key="1">
    <source>
        <dbReference type="SMART" id="SM00421"/>
    </source>
</evidence>
<accession>F8GV19</accession>
<dbReference type="InterPro" id="IPR016032">
    <property type="entry name" value="Sig_transdc_resp-reg_C-effctor"/>
</dbReference>
<dbReference type="AlphaFoldDB" id="F8GV19"/>
<keyword evidence="2" id="KW-0614">Plasmid</keyword>
<dbReference type="EMBL" id="CP002879">
    <property type="protein sequence ID" value="AEI81446.1"/>
    <property type="molecule type" value="Genomic_DNA"/>
</dbReference>
<dbReference type="GO" id="GO:0003677">
    <property type="term" value="F:DNA binding"/>
    <property type="evidence" value="ECO:0007669"/>
    <property type="project" value="InterPro"/>
</dbReference>
<evidence type="ECO:0000313" key="2">
    <source>
        <dbReference type="EMBL" id="AEI81446.1"/>
    </source>
</evidence>
<sequence length="389" mass="42945">MTRPPWLDVQHPGQSALGVDEISDLIGLVYDGPLLDIPWQSLLDALRHLLAANYVTLVLRPPSNTSPGLMITSSAVDTTVGTGAYAQHFYAIDPFVNLPNEQVLTAYELIGETRWLESEIYRFFNKPYDVLHIMGVDIRPEQGMECRLRVCRPHGSDSFSNADKALCQRIVPHLQRAVRIHANLNTTESERRLYAGTVDRLLIGSVILDDTGQILTTNGLADALLAEKDGLMACNGQLMVDSAQENRKLQALIRQAMTLRDSVQPGIPIGLSVSRQGDHARLGLLVRPIAAQKWAQRPRQPAVAVFIRDPDQKALASADLLRNMFEFTRAEASLVLLLTQGMSLDEAAQELDIRRNTARAHLRAVFSKTGVTRQAALVQTVLQSIIPLG</sequence>
<dbReference type="Proteomes" id="UP000006798">
    <property type="component" value="Plasmid pBB1"/>
</dbReference>
<dbReference type="InterPro" id="IPR036388">
    <property type="entry name" value="WH-like_DNA-bd_sf"/>
</dbReference>
<dbReference type="Gene3D" id="1.10.10.10">
    <property type="entry name" value="Winged helix-like DNA-binding domain superfamily/Winged helix DNA-binding domain"/>
    <property type="match status" value="1"/>
</dbReference>
<geneLocation type="plasmid" evidence="2 3">
    <name>pBB1</name>
</geneLocation>
<dbReference type="HOGENOM" id="CLU_037939_5_0_4"/>
<evidence type="ECO:0000313" key="3">
    <source>
        <dbReference type="Proteomes" id="UP000006798"/>
    </source>
</evidence>
<dbReference type="SUPFAM" id="SSF46894">
    <property type="entry name" value="C-terminal effector domain of the bipartite response regulators"/>
    <property type="match status" value="1"/>
</dbReference>
<protein>
    <submittedName>
        <fullName evidence="2">Transcriptional regulator LuxR family</fullName>
    </submittedName>
</protein>